<dbReference type="PIRSF" id="PIRSF037984">
    <property type="entry name" value="Met_synth_TM0269_prd"/>
    <property type="match status" value="1"/>
</dbReference>
<organism evidence="1 2">
    <name type="scientific">Acetanaerobacterium elongatum</name>
    <dbReference type="NCBI Taxonomy" id="258515"/>
    <lineage>
        <taxon>Bacteria</taxon>
        <taxon>Bacillati</taxon>
        <taxon>Bacillota</taxon>
        <taxon>Clostridia</taxon>
        <taxon>Eubacteriales</taxon>
        <taxon>Oscillospiraceae</taxon>
        <taxon>Acetanaerobacterium</taxon>
    </lineage>
</organism>
<dbReference type="EMBL" id="FNID01000007">
    <property type="protein sequence ID" value="SDM89115.1"/>
    <property type="molecule type" value="Genomic_DNA"/>
</dbReference>
<evidence type="ECO:0000313" key="1">
    <source>
        <dbReference type="EMBL" id="SDM89115.1"/>
    </source>
</evidence>
<evidence type="ECO:0000313" key="2">
    <source>
        <dbReference type="Proteomes" id="UP000199182"/>
    </source>
</evidence>
<protein>
    <recommendedName>
        <fullName evidence="3">Vitamin B12 dependent methionine synthase, activation domain</fullName>
    </recommendedName>
</protein>
<dbReference type="Gene3D" id="3.40.109.40">
    <property type="match status" value="1"/>
</dbReference>
<dbReference type="STRING" id="258515.SAMN05192585_10724"/>
<dbReference type="InterPro" id="IPR017342">
    <property type="entry name" value="S-AdoMet-dep_Met_synth_prd"/>
</dbReference>
<accession>A0A1G9WYD1</accession>
<dbReference type="AlphaFoldDB" id="A0A1G9WYD1"/>
<dbReference type="SUPFAM" id="SSF56507">
    <property type="entry name" value="Methionine synthase activation domain-like"/>
    <property type="match status" value="1"/>
</dbReference>
<reference evidence="1 2" key="1">
    <citation type="submission" date="2016-10" db="EMBL/GenBank/DDBJ databases">
        <authorList>
            <person name="de Groot N.N."/>
        </authorList>
    </citation>
    <scope>NUCLEOTIDE SEQUENCE [LARGE SCALE GENOMIC DNA]</scope>
    <source>
        <strain evidence="1 2">CGMCC 1.5012</strain>
    </source>
</reference>
<dbReference type="OrthoDB" id="9816190at2"/>
<dbReference type="Proteomes" id="UP000199182">
    <property type="component" value="Unassembled WGS sequence"/>
</dbReference>
<proteinExistence type="predicted"/>
<gene>
    <name evidence="1" type="ORF">SAMN05192585_10724</name>
</gene>
<name>A0A1G9WYD1_9FIRM</name>
<sequence length="233" mass="25486">MKLLLQENAFIPDVPFQEVVRYLGYRGVEPDKALTAEISECKQLLKETVSPHYVCAEFSLLCLETGLALEQSGVVLAGQSINNHLAHSKRCLVMAATLGSGVDKLIRYMQISEPHRALILDACANAMIEDYCDRITAAAEVQACSASETLTWRFSPGYGDFPLDIHTKLLPLLNTGRRMGLYETTTHLLTPLKSVTALMGIIDKDIKNSKRGCETCTNVATCRFKQGGATCGA</sequence>
<dbReference type="InterPro" id="IPR037010">
    <property type="entry name" value="VitB12-dep_Met_synth_activ_sf"/>
</dbReference>
<evidence type="ECO:0008006" key="3">
    <source>
        <dbReference type="Google" id="ProtNLM"/>
    </source>
</evidence>
<dbReference type="GO" id="GO:0008705">
    <property type="term" value="F:methionine synthase activity"/>
    <property type="evidence" value="ECO:0007669"/>
    <property type="project" value="InterPro"/>
</dbReference>
<dbReference type="RefSeq" id="WP_092638547.1">
    <property type="nucleotide sequence ID" value="NZ_FNID01000007.1"/>
</dbReference>
<keyword evidence="2" id="KW-1185">Reference proteome</keyword>